<reference evidence="1" key="1">
    <citation type="submission" date="2020-11" db="EMBL/GenBank/DDBJ databases">
        <title>Adaptations for nitrogen fixation in a non-lichenized fungal sporocarp promotes dispersal by wood-feeding termites.</title>
        <authorList>
            <consortium name="DOE Joint Genome Institute"/>
            <person name="Koch R.A."/>
            <person name="Yoon G."/>
            <person name="Arayal U."/>
            <person name="Lail K."/>
            <person name="Amirebrahimi M."/>
            <person name="Labutti K."/>
            <person name="Lipzen A."/>
            <person name="Riley R."/>
            <person name="Barry K."/>
            <person name="Henrissat B."/>
            <person name="Grigoriev I.V."/>
            <person name="Herr J.R."/>
            <person name="Aime M.C."/>
        </authorList>
    </citation>
    <scope>NUCLEOTIDE SEQUENCE</scope>
    <source>
        <strain evidence="1">MCA 3950</strain>
    </source>
</reference>
<organism evidence="1 2">
    <name type="scientific">Guyanagaster necrorhizus</name>
    <dbReference type="NCBI Taxonomy" id="856835"/>
    <lineage>
        <taxon>Eukaryota</taxon>
        <taxon>Fungi</taxon>
        <taxon>Dikarya</taxon>
        <taxon>Basidiomycota</taxon>
        <taxon>Agaricomycotina</taxon>
        <taxon>Agaricomycetes</taxon>
        <taxon>Agaricomycetidae</taxon>
        <taxon>Agaricales</taxon>
        <taxon>Marasmiineae</taxon>
        <taxon>Physalacriaceae</taxon>
        <taxon>Guyanagaster</taxon>
    </lineage>
</organism>
<keyword evidence="2" id="KW-1185">Reference proteome</keyword>
<accession>A0A9P7VZZ0</accession>
<sequence length="154" mass="17633">MLDFKKFEVDKVDEHTFAHIFDHITKSTSVKTVSSYLPLLTIPPTSQVDSPNSVIVAIQCPKPLVKFTSISSTDCHWRYTTFSARTQMSSLRDQAVDIAFDLLYYHSGKLLSNRTLVSLSPSTLPYLFELWIEGLEKLQPEWLPISLTMRKLHD</sequence>
<evidence type="ECO:0000313" key="1">
    <source>
        <dbReference type="EMBL" id="KAG7450721.1"/>
    </source>
</evidence>
<gene>
    <name evidence="1" type="ORF">BT62DRAFT_991563</name>
</gene>
<dbReference type="Proteomes" id="UP000812287">
    <property type="component" value="Unassembled WGS sequence"/>
</dbReference>
<protein>
    <submittedName>
        <fullName evidence="1">Uncharacterized protein</fullName>
    </submittedName>
</protein>
<dbReference type="EMBL" id="MU250526">
    <property type="protein sequence ID" value="KAG7450721.1"/>
    <property type="molecule type" value="Genomic_DNA"/>
</dbReference>
<name>A0A9P7VZZ0_9AGAR</name>
<comment type="caution">
    <text evidence="1">The sequence shown here is derived from an EMBL/GenBank/DDBJ whole genome shotgun (WGS) entry which is preliminary data.</text>
</comment>
<evidence type="ECO:0000313" key="2">
    <source>
        <dbReference type="Proteomes" id="UP000812287"/>
    </source>
</evidence>
<dbReference type="GeneID" id="66112585"/>
<dbReference type="RefSeq" id="XP_043044221.1">
    <property type="nucleotide sequence ID" value="XM_043190288.1"/>
</dbReference>
<dbReference type="AlphaFoldDB" id="A0A9P7VZZ0"/>
<proteinExistence type="predicted"/>